<feature type="transmembrane region" description="Helical" evidence="1">
    <location>
        <begin position="127"/>
        <end position="145"/>
    </location>
</feature>
<reference evidence="2" key="1">
    <citation type="journal article" date="2019" name="Philos. Trans. R. Soc. Lond., B, Biol. Sci.">
        <title>Targeted metagenomic recovery of four divergent viruses reveals shared and distinctive characteristics of giant viruses of marine eukaryotes.</title>
        <authorList>
            <person name="Needham D.M."/>
            <person name="Poirier C."/>
            <person name="Hehenberger E."/>
            <person name="Jimenez V."/>
            <person name="Swalwell J.E."/>
            <person name="Santoro A.E."/>
            <person name="Worden A.Z."/>
        </authorList>
    </citation>
    <scope>NUCLEOTIDE SEQUENCE</scope>
    <source>
        <strain evidence="2">OPacV-662</strain>
    </source>
</reference>
<evidence type="ECO:0000256" key="1">
    <source>
        <dbReference type="SAM" id="Phobius"/>
    </source>
</evidence>
<keyword evidence="1" id="KW-1133">Transmembrane helix</keyword>
<keyword evidence="1" id="KW-0472">Membrane</keyword>
<protein>
    <submittedName>
        <fullName evidence="2">Uncharacterized protein</fullName>
    </submittedName>
</protein>
<dbReference type="EMBL" id="MN448266">
    <property type="protein sequence ID" value="QFG73630.1"/>
    <property type="molecule type" value="Genomic_DNA"/>
</dbReference>
<proteinExistence type="predicted"/>
<accession>A0A5J6VI85</accession>
<keyword evidence="1" id="KW-0812">Transmembrane</keyword>
<name>A0A5J6VI85_9VIRU</name>
<sequence length="157" mass="17827">MNSSKWKHWGIGGVVGLFGYSGVRLGSMAYSLSQPTNSLLTYYIGGITVLFSISEARHINNNFTPSVLARANTITHKSPFYHKILAPLYVMGGINTDRYQMMKTWITIGWITTSSYFIRMLSEDCRAFLYGSTSGTLLLSTLYLIHMWRCKIFKRCI</sequence>
<organism evidence="2">
    <name type="scientific">Megaviridae environmental sample</name>
    <dbReference type="NCBI Taxonomy" id="1737588"/>
    <lineage>
        <taxon>Viruses</taxon>
        <taxon>Varidnaviria</taxon>
        <taxon>Bamfordvirae</taxon>
        <taxon>Nucleocytoviricota</taxon>
        <taxon>Megaviricetes</taxon>
        <taxon>Imitervirales</taxon>
        <taxon>Mimiviridae</taxon>
        <taxon>environmental samples</taxon>
    </lineage>
</organism>
<evidence type="ECO:0000313" key="2">
    <source>
        <dbReference type="EMBL" id="QFG73630.1"/>
    </source>
</evidence>
<feature type="transmembrane region" description="Helical" evidence="1">
    <location>
        <begin position="6"/>
        <end position="23"/>
    </location>
</feature>